<dbReference type="SUPFAM" id="SSF47384">
    <property type="entry name" value="Homodimeric domain of signal transducing histidine kinase"/>
    <property type="match status" value="1"/>
</dbReference>
<evidence type="ECO:0000256" key="9">
    <source>
        <dbReference type="ARBA" id="ARBA00023012"/>
    </source>
</evidence>
<dbReference type="InterPro" id="IPR050428">
    <property type="entry name" value="TCS_sensor_his_kinase"/>
</dbReference>
<dbReference type="InterPro" id="IPR004358">
    <property type="entry name" value="Sig_transdc_His_kin-like_C"/>
</dbReference>
<evidence type="ECO:0000313" key="15">
    <source>
        <dbReference type="Proteomes" id="UP000016368"/>
    </source>
</evidence>
<keyword evidence="6 11" id="KW-0812">Transmembrane</keyword>
<dbReference type="EMBL" id="AEGR01000072">
    <property type="protein sequence ID" value="EGI76331.1"/>
    <property type="molecule type" value="Genomic_DNA"/>
</dbReference>
<dbReference type="Pfam" id="PF02518">
    <property type="entry name" value="HATPase_c"/>
    <property type="match status" value="1"/>
</dbReference>
<dbReference type="Proteomes" id="UP000016368">
    <property type="component" value="Unassembled WGS sequence"/>
</dbReference>
<comment type="caution">
    <text evidence="14">The sequence shown here is derived from an EMBL/GenBank/DDBJ whole genome shotgun (WGS) entry which is preliminary data.</text>
</comment>
<comment type="subcellular location">
    <subcellularLocation>
        <location evidence="2">Cell inner membrane</location>
        <topology evidence="2">Multi-pass membrane protein</topology>
    </subcellularLocation>
</comment>
<keyword evidence="8 11" id="KW-1133">Transmembrane helix</keyword>
<feature type="transmembrane region" description="Helical" evidence="11">
    <location>
        <begin position="21"/>
        <end position="48"/>
    </location>
</feature>
<dbReference type="PROSITE" id="PS50109">
    <property type="entry name" value="HIS_KIN"/>
    <property type="match status" value="1"/>
</dbReference>
<dbReference type="InterPro" id="IPR036890">
    <property type="entry name" value="HATPase_C_sf"/>
</dbReference>
<accession>F3KV56</accession>
<dbReference type="SMART" id="SM00387">
    <property type="entry name" value="HATPase_c"/>
    <property type="match status" value="1"/>
</dbReference>
<dbReference type="SUPFAM" id="SSF55874">
    <property type="entry name" value="ATPase domain of HSP90 chaperone/DNA topoisomerase II/histidine kinase"/>
    <property type="match status" value="1"/>
</dbReference>
<protein>
    <recommendedName>
        <fullName evidence="3">histidine kinase</fullName>
        <ecNumber evidence="3">2.7.13.3</ecNumber>
    </recommendedName>
</protein>
<dbReference type="eggNOG" id="COG2205">
    <property type="taxonomic scope" value="Bacteria"/>
</dbReference>
<dbReference type="GO" id="GO:0005886">
    <property type="term" value="C:plasma membrane"/>
    <property type="evidence" value="ECO:0007669"/>
    <property type="project" value="UniProtKB-SubCell"/>
</dbReference>
<reference evidence="14 15" key="1">
    <citation type="journal article" date="2011" name="EMBO J.">
        <title>Structural diversity of bacterial flagellar motors.</title>
        <authorList>
            <person name="Chen S."/>
            <person name="Beeby M."/>
            <person name="Murphy G.E."/>
            <person name="Leadbetter J.R."/>
            <person name="Hendrixson D.R."/>
            <person name="Briegel A."/>
            <person name="Li Z."/>
            <person name="Shi J."/>
            <person name="Tocheva E.I."/>
            <person name="Muller A."/>
            <person name="Dobro M.J."/>
            <person name="Jensen G.J."/>
        </authorList>
    </citation>
    <scope>NUCLEOTIDE SEQUENCE [LARGE SCALE GENOMIC DNA]</scope>
    <source>
        <strain evidence="14 15">ATCC 19624</strain>
    </source>
</reference>
<keyword evidence="9" id="KW-0902">Two-component regulatory system</keyword>
<evidence type="ECO:0000256" key="11">
    <source>
        <dbReference type="SAM" id="Phobius"/>
    </source>
</evidence>
<dbReference type="Pfam" id="PF00672">
    <property type="entry name" value="HAMP"/>
    <property type="match status" value="1"/>
</dbReference>
<dbReference type="PANTHER" id="PTHR45436">
    <property type="entry name" value="SENSOR HISTIDINE KINASE YKOH"/>
    <property type="match status" value="1"/>
</dbReference>
<evidence type="ECO:0000256" key="5">
    <source>
        <dbReference type="ARBA" id="ARBA00022679"/>
    </source>
</evidence>
<dbReference type="SMART" id="SM00388">
    <property type="entry name" value="HisKA"/>
    <property type="match status" value="1"/>
</dbReference>
<gene>
    <name evidence="14" type="ORF">HGR_11715</name>
</gene>
<dbReference type="Gene3D" id="6.10.340.10">
    <property type="match status" value="1"/>
</dbReference>
<evidence type="ECO:0000256" key="2">
    <source>
        <dbReference type="ARBA" id="ARBA00004429"/>
    </source>
</evidence>
<proteinExistence type="predicted"/>
<organism evidence="14 15">
    <name type="scientific">Hylemonella gracilis ATCC 19624</name>
    <dbReference type="NCBI Taxonomy" id="887062"/>
    <lineage>
        <taxon>Bacteria</taxon>
        <taxon>Pseudomonadati</taxon>
        <taxon>Pseudomonadota</taxon>
        <taxon>Betaproteobacteria</taxon>
        <taxon>Burkholderiales</taxon>
        <taxon>Comamonadaceae</taxon>
        <taxon>Hylemonella</taxon>
    </lineage>
</organism>
<evidence type="ECO:0000256" key="4">
    <source>
        <dbReference type="ARBA" id="ARBA00022553"/>
    </source>
</evidence>
<dbReference type="InterPro" id="IPR003660">
    <property type="entry name" value="HAMP_dom"/>
</dbReference>
<dbReference type="CDD" id="cd00082">
    <property type="entry name" value="HisKA"/>
    <property type="match status" value="1"/>
</dbReference>
<keyword evidence="10 11" id="KW-0472">Membrane</keyword>
<dbReference type="STRING" id="887062.HGR_11715"/>
<dbReference type="AlphaFoldDB" id="F3KV56"/>
<feature type="domain" description="HAMP" evidence="13">
    <location>
        <begin position="205"/>
        <end position="257"/>
    </location>
</feature>
<keyword evidence="7 14" id="KW-0418">Kinase</keyword>
<dbReference type="GO" id="GO:0000155">
    <property type="term" value="F:phosphorelay sensor kinase activity"/>
    <property type="evidence" value="ECO:0007669"/>
    <property type="project" value="InterPro"/>
</dbReference>
<feature type="domain" description="Histidine kinase" evidence="12">
    <location>
        <begin position="265"/>
        <end position="480"/>
    </location>
</feature>
<dbReference type="PROSITE" id="PS50885">
    <property type="entry name" value="HAMP"/>
    <property type="match status" value="1"/>
</dbReference>
<dbReference type="Gene3D" id="1.10.287.130">
    <property type="match status" value="1"/>
</dbReference>
<comment type="catalytic activity">
    <reaction evidence="1">
        <text>ATP + protein L-histidine = ADP + protein N-phospho-L-histidine.</text>
        <dbReference type="EC" id="2.7.13.3"/>
    </reaction>
</comment>
<dbReference type="CDD" id="cd06225">
    <property type="entry name" value="HAMP"/>
    <property type="match status" value="1"/>
</dbReference>
<dbReference type="Pfam" id="PF00512">
    <property type="entry name" value="HisKA"/>
    <property type="match status" value="1"/>
</dbReference>
<evidence type="ECO:0000256" key="6">
    <source>
        <dbReference type="ARBA" id="ARBA00022692"/>
    </source>
</evidence>
<evidence type="ECO:0000256" key="3">
    <source>
        <dbReference type="ARBA" id="ARBA00012438"/>
    </source>
</evidence>
<keyword evidence="15" id="KW-1185">Reference proteome</keyword>
<dbReference type="PANTHER" id="PTHR45436:SF5">
    <property type="entry name" value="SENSOR HISTIDINE KINASE TRCS"/>
    <property type="match status" value="1"/>
</dbReference>
<evidence type="ECO:0000256" key="8">
    <source>
        <dbReference type="ARBA" id="ARBA00022989"/>
    </source>
</evidence>
<dbReference type="InterPro" id="IPR036097">
    <property type="entry name" value="HisK_dim/P_sf"/>
</dbReference>
<evidence type="ECO:0000313" key="14">
    <source>
        <dbReference type="EMBL" id="EGI76331.1"/>
    </source>
</evidence>
<dbReference type="SMART" id="SM00304">
    <property type="entry name" value="HAMP"/>
    <property type="match status" value="1"/>
</dbReference>
<evidence type="ECO:0000256" key="10">
    <source>
        <dbReference type="ARBA" id="ARBA00023136"/>
    </source>
</evidence>
<evidence type="ECO:0000256" key="7">
    <source>
        <dbReference type="ARBA" id="ARBA00022777"/>
    </source>
</evidence>
<dbReference type="PRINTS" id="PR00344">
    <property type="entry name" value="BCTRLSENSOR"/>
</dbReference>
<dbReference type="InterPro" id="IPR003661">
    <property type="entry name" value="HisK_dim/P_dom"/>
</dbReference>
<sequence length="485" mass="53222">MRSLTAQSRLMKIPRLRPLGISARLFCAILISATVSITVSGVVTRLAFERGFLGYLNNLAEERLSFVLPRAAQAYASHGNWDFLRQQPRHWFELIRPTAGEELPADWTPESGLSPLSDLTGAMLRLSLIDVQGQWVAGYRNLTDRGPRRAIMVAGQTVGWIVLEPFQSVADGGDQRFQEGQRMAGWLALGVGLMLAALVAWTAARQLVRPIKQVARATHALAQGDHAVKVEIERQDEVGQLARDFNHLALTLSRNAASRREFIADISHELRTPLSVLRSELQLLADGLRPLDQSAIQSLLDETEHLSALVSDLDQLALSDLGAMRYHMVPLDLSDVLERVTESHRSRLVQGGLSFAIDGVERPAPLEGDEARLRQMLDNLIENARRYTDAPGQVRLRLASTGPDWQIVVEDSAPGVPAHDIPRLFERFFRVDRSRNRAAGGSGLGLAICRNIALAHGGDIAASASPLGGLRISVTLPRMRGTISS</sequence>
<dbReference type="FunFam" id="3.30.565.10:FF:000006">
    <property type="entry name" value="Sensor histidine kinase WalK"/>
    <property type="match status" value="1"/>
</dbReference>
<dbReference type="EC" id="2.7.13.3" evidence="3"/>
<name>F3KV56_9BURK</name>
<dbReference type="InterPro" id="IPR005467">
    <property type="entry name" value="His_kinase_dom"/>
</dbReference>
<evidence type="ECO:0000259" key="13">
    <source>
        <dbReference type="PROSITE" id="PS50885"/>
    </source>
</evidence>
<evidence type="ECO:0000256" key="1">
    <source>
        <dbReference type="ARBA" id="ARBA00000085"/>
    </source>
</evidence>
<keyword evidence="5" id="KW-0808">Transferase</keyword>
<dbReference type="Gene3D" id="3.30.565.10">
    <property type="entry name" value="Histidine kinase-like ATPase, C-terminal domain"/>
    <property type="match status" value="1"/>
</dbReference>
<evidence type="ECO:0000259" key="12">
    <source>
        <dbReference type="PROSITE" id="PS50109"/>
    </source>
</evidence>
<dbReference type="InterPro" id="IPR003594">
    <property type="entry name" value="HATPase_dom"/>
</dbReference>
<dbReference type="SUPFAM" id="SSF158472">
    <property type="entry name" value="HAMP domain-like"/>
    <property type="match status" value="1"/>
</dbReference>
<keyword evidence="4" id="KW-0597">Phosphoprotein</keyword>